<evidence type="ECO:0000313" key="1">
    <source>
        <dbReference type="EMBL" id="MPM71176.1"/>
    </source>
</evidence>
<gene>
    <name evidence="1" type="ORF">SDC9_118139</name>
</gene>
<comment type="caution">
    <text evidence="1">The sequence shown here is derived from an EMBL/GenBank/DDBJ whole genome shotgun (WGS) entry which is preliminary data.</text>
</comment>
<name>A0A645C024_9ZZZZ</name>
<accession>A0A645C024</accession>
<dbReference type="AlphaFoldDB" id="A0A645C024"/>
<organism evidence="1">
    <name type="scientific">bioreactor metagenome</name>
    <dbReference type="NCBI Taxonomy" id="1076179"/>
    <lineage>
        <taxon>unclassified sequences</taxon>
        <taxon>metagenomes</taxon>
        <taxon>ecological metagenomes</taxon>
    </lineage>
</organism>
<protein>
    <submittedName>
        <fullName evidence="1">Uncharacterized protein</fullName>
    </submittedName>
</protein>
<dbReference type="EMBL" id="VSSQ01023945">
    <property type="protein sequence ID" value="MPM71176.1"/>
    <property type="molecule type" value="Genomic_DNA"/>
</dbReference>
<proteinExistence type="predicted"/>
<sequence>MFAEVSPTDSCFAMLFRILRGRTMLVFKVLHAIVLATAHRTSSSTIAAKKYIKCAVERLPEAYTPYIVIRLSKEIKTVSILTMPKPIASLL</sequence>
<reference evidence="1" key="1">
    <citation type="submission" date="2019-08" db="EMBL/GenBank/DDBJ databases">
        <authorList>
            <person name="Kucharzyk K."/>
            <person name="Murdoch R.W."/>
            <person name="Higgins S."/>
            <person name="Loffler F."/>
        </authorList>
    </citation>
    <scope>NUCLEOTIDE SEQUENCE</scope>
</reference>